<keyword evidence="7" id="KW-0342">GTP-binding</keyword>
<dbReference type="PANTHER" id="PTHR11118:SF1">
    <property type="entry name" value="RNA-SPLICING LIGASE RTCB HOMOLOG"/>
    <property type="match status" value="1"/>
</dbReference>
<sequence length="348" mass="38427">MASKNTWIDGLAIEQLFTTANLPDMVKVVGMPDLHPGQGYPIGAAYFSADLIYPSLIGSDIGCGMALWQTEIPLAKLSIDKLERRIGNIDQPITRGKYNLGTIGGGNHFAELQKVSEIYDHDLFAQYQLSNKNLFLLVHSGSRGLGHAILQQHVAKFGEKGLAQASPEAQTYLEKHNNALDFAHYNRQTVAERLFDNLNTTGREILNVHHNFLERVNDEGQQGWLHRKGASPATAGLVIIPGSRGDYSYLVNPIANADLLSSLAHGAGRKWRRADCKAKLENRYSTDQMLRTKLGGRIICEDRDLVYEEAPQAYKSIDSVIESMQQAGLIQIVAQLTPVLTYKTQGGD</sequence>
<comment type="catalytic activity">
    <reaction evidence="9">
        <text>a 3'-end 3'-phospho-ribonucleotide-RNA + a 5'-end dephospho-ribonucleoside-RNA + GTP = a ribonucleotidyl-ribonucleotide-RNA + GMP + diphosphate</text>
        <dbReference type="Rhea" id="RHEA:68076"/>
        <dbReference type="Rhea" id="RHEA-COMP:10463"/>
        <dbReference type="Rhea" id="RHEA-COMP:13936"/>
        <dbReference type="Rhea" id="RHEA-COMP:17355"/>
        <dbReference type="ChEBI" id="CHEBI:33019"/>
        <dbReference type="ChEBI" id="CHEBI:37565"/>
        <dbReference type="ChEBI" id="CHEBI:58115"/>
        <dbReference type="ChEBI" id="CHEBI:83062"/>
        <dbReference type="ChEBI" id="CHEBI:138284"/>
        <dbReference type="ChEBI" id="CHEBI:173118"/>
        <dbReference type="EC" id="6.5.1.8"/>
    </reaction>
</comment>
<dbReference type="InterPro" id="IPR036025">
    <property type="entry name" value="RtcB-like_sf"/>
</dbReference>
<keyword evidence="11" id="KW-1185">Reference proteome</keyword>
<evidence type="ECO:0000256" key="4">
    <source>
        <dbReference type="ARBA" id="ARBA00022723"/>
    </source>
</evidence>
<evidence type="ECO:0000256" key="8">
    <source>
        <dbReference type="ARBA" id="ARBA00023211"/>
    </source>
</evidence>
<dbReference type="InterPro" id="IPR017510">
    <property type="entry name" value="RtcB2"/>
</dbReference>
<protein>
    <recommendedName>
        <fullName evidence="2">3'-phosphate/5'-hydroxy nucleic acid ligase</fullName>
        <ecNumber evidence="2">6.5.1.8</ecNumber>
    </recommendedName>
</protein>
<dbReference type="Gene3D" id="3.90.1860.10">
    <property type="entry name" value="tRNA-splicing ligase RtcB"/>
    <property type="match status" value="2"/>
</dbReference>
<dbReference type="EC" id="6.5.1.8" evidence="2"/>
<keyword evidence="6" id="KW-0692">RNA repair</keyword>
<dbReference type="EMBL" id="BAABHY010000006">
    <property type="protein sequence ID" value="GAA5113599.1"/>
    <property type="molecule type" value="Genomic_DNA"/>
</dbReference>
<dbReference type="InterPro" id="IPR001233">
    <property type="entry name" value="RtcB"/>
</dbReference>
<dbReference type="SUPFAM" id="SSF103365">
    <property type="entry name" value="Hypothetical protein PH1602"/>
    <property type="match status" value="1"/>
</dbReference>
<evidence type="ECO:0000256" key="1">
    <source>
        <dbReference type="ARBA" id="ARBA00001936"/>
    </source>
</evidence>
<accession>A0ABP9NB03</accession>
<evidence type="ECO:0000256" key="9">
    <source>
        <dbReference type="ARBA" id="ARBA00047746"/>
    </source>
</evidence>
<evidence type="ECO:0000313" key="11">
    <source>
        <dbReference type="Proteomes" id="UP001500171"/>
    </source>
</evidence>
<dbReference type="Pfam" id="PF01139">
    <property type="entry name" value="RtcB"/>
    <property type="match status" value="1"/>
</dbReference>
<evidence type="ECO:0000256" key="5">
    <source>
        <dbReference type="ARBA" id="ARBA00022741"/>
    </source>
</evidence>
<organism evidence="10 11">
    <name type="scientific">Orbus sasakiae</name>
    <dbReference type="NCBI Taxonomy" id="1078475"/>
    <lineage>
        <taxon>Bacteria</taxon>
        <taxon>Pseudomonadati</taxon>
        <taxon>Pseudomonadota</taxon>
        <taxon>Gammaproteobacteria</taxon>
        <taxon>Orbales</taxon>
        <taxon>Orbaceae</taxon>
        <taxon>Orbus</taxon>
    </lineage>
</organism>
<keyword evidence="4" id="KW-0479">Metal-binding</keyword>
<dbReference type="Proteomes" id="UP001500171">
    <property type="component" value="Unassembled WGS sequence"/>
</dbReference>
<reference evidence="11" key="1">
    <citation type="journal article" date="2019" name="Int. J. Syst. Evol. Microbiol.">
        <title>The Global Catalogue of Microorganisms (GCM) 10K type strain sequencing project: providing services to taxonomists for standard genome sequencing and annotation.</title>
        <authorList>
            <consortium name="The Broad Institute Genomics Platform"/>
            <consortium name="The Broad Institute Genome Sequencing Center for Infectious Disease"/>
            <person name="Wu L."/>
            <person name="Ma J."/>
        </authorList>
    </citation>
    <scope>NUCLEOTIDE SEQUENCE [LARGE SCALE GENOMIC DNA]</scope>
    <source>
        <strain evidence="11">JCM 18050</strain>
    </source>
</reference>
<dbReference type="PANTHER" id="PTHR11118">
    <property type="entry name" value="RNA-SPLICING LIGASE RTCB HOMOLOG"/>
    <property type="match status" value="1"/>
</dbReference>
<keyword evidence="5" id="KW-0547">Nucleotide-binding</keyword>
<name>A0ABP9NB03_9GAMM</name>
<proteinExistence type="predicted"/>
<evidence type="ECO:0000256" key="3">
    <source>
        <dbReference type="ARBA" id="ARBA00022598"/>
    </source>
</evidence>
<comment type="cofactor">
    <cofactor evidence="1">
        <name>Mn(2+)</name>
        <dbReference type="ChEBI" id="CHEBI:29035"/>
    </cofactor>
</comment>
<keyword evidence="3 10" id="KW-0436">Ligase</keyword>
<keyword evidence="8" id="KW-0464">Manganese</keyword>
<evidence type="ECO:0000256" key="2">
    <source>
        <dbReference type="ARBA" id="ARBA00012726"/>
    </source>
</evidence>
<evidence type="ECO:0000256" key="6">
    <source>
        <dbReference type="ARBA" id="ARBA00022800"/>
    </source>
</evidence>
<comment type="caution">
    <text evidence="10">The sequence shown here is derived from an EMBL/GenBank/DDBJ whole genome shotgun (WGS) entry which is preliminary data.</text>
</comment>
<gene>
    <name evidence="10" type="ORF">GCM10023211_21970</name>
</gene>
<evidence type="ECO:0000256" key="7">
    <source>
        <dbReference type="ARBA" id="ARBA00023134"/>
    </source>
</evidence>
<dbReference type="GO" id="GO:0016874">
    <property type="term" value="F:ligase activity"/>
    <property type="evidence" value="ECO:0007669"/>
    <property type="project" value="UniProtKB-KW"/>
</dbReference>
<dbReference type="NCBIfam" id="TIGR03073">
    <property type="entry name" value="release_rtcB"/>
    <property type="match status" value="1"/>
</dbReference>
<dbReference type="NCBIfam" id="NF007153">
    <property type="entry name" value="PRK09588.1"/>
    <property type="match status" value="1"/>
</dbReference>
<evidence type="ECO:0000313" key="10">
    <source>
        <dbReference type="EMBL" id="GAA5113599.1"/>
    </source>
</evidence>